<keyword evidence="16" id="KW-1185">Reference proteome</keyword>
<protein>
    <recommendedName>
        <fullName evidence="4 14">Very-long-chain (3R)-3-hydroxyacyl-CoA dehydratase</fullName>
        <ecNumber evidence="4 14">4.2.1.134</ecNumber>
    </recommendedName>
</protein>
<keyword evidence="7 14" id="KW-0276">Fatty acid metabolism</keyword>
<sequence length="219" mass="24691">MKPSTLYLILYNVMQVLGWGTILIKTVSGLLLASTKDQLYKNVELELQIFQTAAILEIVHTIIGLVRSPLGTTLAQVFSRITVLWLILFNVASSRSSVGVPMLLLAWSLTEVVRYSYYALSLLKTVPFLLTWMRYTLFLVLYPLGASGEVITMISALPEIGEMKHLTSGTPDRLDFGLIFYGFVIFLCLAYIPGFPMLYGYMFLQRKKVLGKTERKQST</sequence>
<feature type="transmembrane region" description="Helical" evidence="14">
    <location>
        <begin position="47"/>
        <end position="66"/>
    </location>
</feature>
<feature type="transmembrane region" description="Helical" evidence="14">
    <location>
        <begin position="135"/>
        <end position="158"/>
    </location>
</feature>
<reference evidence="15" key="1">
    <citation type="submission" date="2022-01" db="EMBL/GenBank/DDBJ databases">
        <title>Genome Sequence Resource for Two Populations of Ditylenchus destructor, the Migratory Endoparasitic Phytonematode.</title>
        <authorList>
            <person name="Zhang H."/>
            <person name="Lin R."/>
            <person name="Xie B."/>
        </authorList>
    </citation>
    <scope>NUCLEOTIDE SEQUENCE</scope>
    <source>
        <strain evidence="15">BazhouSP</strain>
    </source>
</reference>
<accession>A0AAD4ML19</accession>
<keyword evidence="10 14" id="KW-0472">Membrane</keyword>
<comment type="subcellular location">
    <subcellularLocation>
        <location evidence="14">Endoplasmic reticulum membrane</location>
        <topology evidence="14">Multi-pass membrane protein</topology>
    </subcellularLocation>
    <subcellularLocation>
        <location evidence="1">Membrane</location>
        <topology evidence="1">Multi-pass membrane protein</topology>
    </subcellularLocation>
</comment>
<proteinExistence type="inferred from homology"/>
<evidence type="ECO:0000256" key="13">
    <source>
        <dbReference type="ARBA" id="ARBA00036671"/>
    </source>
</evidence>
<evidence type="ECO:0000256" key="2">
    <source>
        <dbReference type="ARBA" id="ARBA00005194"/>
    </source>
</evidence>
<evidence type="ECO:0000313" key="16">
    <source>
        <dbReference type="Proteomes" id="UP001201812"/>
    </source>
</evidence>
<comment type="function">
    <text evidence="14">Catalyzes the third of the four reactions of the long-chain fatty acids elongation cycle. This endoplasmic reticulum-bound enzymatic process, allows the addition of two carbons to the chain of long- and very long-chain fatty acids/VLCFAs per cycle. This enzyme catalyzes the dehydration of the 3-hydroxyacyl-CoA intermediate into trans-2,3-enoyl-CoA, within each cycle of fatty acid elongation. Thereby, it participates to the production of VLCFAs of different chain lengths that are involved in multiple biological processes as precursors of membrane lipids and lipid mediators.</text>
</comment>
<dbReference type="EC" id="4.2.1.134" evidence="4 14"/>
<dbReference type="InterPro" id="IPR007482">
    <property type="entry name" value="Tyr_Pase-like_PTPLA"/>
</dbReference>
<evidence type="ECO:0000256" key="9">
    <source>
        <dbReference type="ARBA" id="ARBA00023098"/>
    </source>
</evidence>
<dbReference type="GO" id="GO:0030148">
    <property type="term" value="P:sphingolipid biosynthetic process"/>
    <property type="evidence" value="ECO:0007669"/>
    <property type="project" value="TreeGrafter"/>
</dbReference>
<organism evidence="15 16">
    <name type="scientific">Ditylenchus destructor</name>
    <dbReference type="NCBI Taxonomy" id="166010"/>
    <lineage>
        <taxon>Eukaryota</taxon>
        <taxon>Metazoa</taxon>
        <taxon>Ecdysozoa</taxon>
        <taxon>Nematoda</taxon>
        <taxon>Chromadorea</taxon>
        <taxon>Rhabditida</taxon>
        <taxon>Tylenchina</taxon>
        <taxon>Tylenchomorpha</taxon>
        <taxon>Sphaerularioidea</taxon>
        <taxon>Anguinidae</taxon>
        <taxon>Anguininae</taxon>
        <taxon>Ditylenchus</taxon>
    </lineage>
</organism>
<evidence type="ECO:0000256" key="11">
    <source>
        <dbReference type="ARBA" id="ARBA00023160"/>
    </source>
</evidence>
<evidence type="ECO:0000256" key="5">
    <source>
        <dbReference type="ARBA" id="ARBA00022516"/>
    </source>
</evidence>
<evidence type="ECO:0000256" key="6">
    <source>
        <dbReference type="ARBA" id="ARBA00022692"/>
    </source>
</evidence>
<keyword evidence="8 14" id="KW-1133">Transmembrane helix</keyword>
<evidence type="ECO:0000256" key="12">
    <source>
        <dbReference type="ARBA" id="ARBA00023239"/>
    </source>
</evidence>
<evidence type="ECO:0000256" key="1">
    <source>
        <dbReference type="ARBA" id="ARBA00004141"/>
    </source>
</evidence>
<evidence type="ECO:0000256" key="14">
    <source>
        <dbReference type="RuleBase" id="RU363109"/>
    </source>
</evidence>
<name>A0AAD4ML19_9BILA</name>
<dbReference type="GO" id="GO:0102158">
    <property type="term" value="F:very-long-chain (3R)-3-hydroxyacyl-CoA dehydratase activity"/>
    <property type="evidence" value="ECO:0007669"/>
    <property type="project" value="UniProtKB-EC"/>
</dbReference>
<comment type="caution">
    <text evidence="15">The sequence shown here is derived from an EMBL/GenBank/DDBJ whole genome shotgun (WGS) entry which is preliminary data.</text>
</comment>
<evidence type="ECO:0000313" key="15">
    <source>
        <dbReference type="EMBL" id="KAI1694121.1"/>
    </source>
</evidence>
<comment type="catalytic activity">
    <reaction evidence="13 14">
        <text>a very-long-chain (3R)-3-hydroxyacyl-CoA = a very-long-chain (2E)-enoyl-CoA + H2O</text>
        <dbReference type="Rhea" id="RHEA:45812"/>
        <dbReference type="ChEBI" id="CHEBI:15377"/>
        <dbReference type="ChEBI" id="CHEBI:83728"/>
        <dbReference type="ChEBI" id="CHEBI:85440"/>
        <dbReference type="EC" id="4.2.1.134"/>
    </reaction>
</comment>
<keyword evidence="11 14" id="KW-0275">Fatty acid biosynthesis</keyword>
<dbReference type="PANTHER" id="PTHR11035:SF3">
    <property type="entry name" value="VERY-LONG-CHAIN (3R)-3-HYDROXYACYL-COA DEHYDRATASE"/>
    <property type="match status" value="1"/>
</dbReference>
<dbReference type="AlphaFoldDB" id="A0AAD4ML19"/>
<dbReference type="Proteomes" id="UP001201812">
    <property type="component" value="Unassembled WGS sequence"/>
</dbReference>
<comment type="similarity">
    <text evidence="3 14">Belongs to the very long-chain fatty acids dehydratase HACD family.</text>
</comment>
<dbReference type="GO" id="GO:0030497">
    <property type="term" value="P:fatty acid elongation"/>
    <property type="evidence" value="ECO:0007669"/>
    <property type="project" value="TreeGrafter"/>
</dbReference>
<feature type="transmembrane region" description="Helical" evidence="14">
    <location>
        <begin position="7"/>
        <end position="27"/>
    </location>
</feature>
<evidence type="ECO:0000256" key="7">
    <source>
        <dbReference type="ARBA" id="ARBA00022832"/>
    </source>
</evidence>
<evidence type="ECO:0000256" key="8">
    <source>
        <dbReference type="ARBA" id="ARBA00022989"/>
    </source>
</evidence>
<evidence type="ECO:0000256" key="4">
    <source>
        <dbReference type="ARBA" id="ARBA00013122"/>
    </source>
</evidence>
<feature type="transmembrane region" description="Helical" evidence="14">
    <location>
        <begin position="178"/>
        <end position="204"/>
    </location>
</feature>
<dbReference type="GO" id="GO:0005789">
    <property type="term" value="C:endoplasmic reticulum membrane"/>
    <property type="evidence" value="ECO:0007669"/>
    <property type="project" value="UniProtKB-SubCell"/>
</dbReference>
<keyword evidence="6 14" id="KW-0812">Transmembrane</keyword>
<keyword evidence="12 14" id="KW-0456">Lyase</keyword>
<keyword evidence="14" id="KW-0256">Endoplasmic reticulum</keyword>
<keyword evidence="9 14" id="KW-0443">Lipid metabolism</keyword>
<comment type="caution">
    <text evidence="14">Lacks conserved residue(s) required for the propagation of feature annotation.</text>
</comment>
<gene>
    <name evidence="15" type="ORF">DdX_20290</name>
</gene>
<evidence type="ECO:0000256" key="10">
    <source>
        <dbReference type="ARBA" id="ARBA00023136"/>
    </source>
</evidence>
<dbReference type="EMBL" id="JAKKPZ010000549">
    <property type="protein sequence ID" value="KAI1694121.1"/>
    <property type="molecule type" value="Genomic_DNA"/>
</dbReference>
<keyword evidence="5 14" id="KW-0444">Lipid biosynthesis</keyword>
<comment type="pathway">
    <text evidence="2 14">Lipid metabolism; fatty acid biosynthesis.</text>
</comment>
<dbReference type="Pfam" id="PF04387">
    <property type="entry name" value="PTPLA"/>
    <property type="match status" value="1"/>
</dbReference>
<dbReference type="PANTHER" id="PTHR11035">
    <property type="entry name" value="VERY-LONG-CHAIN (3R)-3-HYDROXYACYL-COA DEHYDRATASE"/>
    <property type="match status" value="1"/>
</dbReference>
<dbReference type="GO" id="GO:0042761">
    <property type="term" value="P:very long-chain fatty acid biosynthetic process"/>
    <property type="evidence" value="ECO:0007669"/>
    <property type="project" value="TreeGrafter"/>
</dbReference>
<evidence type="ECO:0000256" key="3">
    <source>
        <dbReference type="ARBA" id="ARBA00007811"/>
    </source>
</evidence>